<dbReference type="InterPro" id="IPR005754">
    <property type="entry name" value="Sortase"/>
</dbReference>
<dbReference type="SUPFAM" id="SSF63817">
    <property type="entry name" value="Sortase"/>
    <property type="match status" value="1"/>
</dbReference>
<dbReference type="EMBL" id="LAYJ01000112">
    <property type="protein sequence ID" value="KKI50022.1"/>
    <property type="molecule type" value="Genomic_DNA"/>
</dbReference>
<dbReference type="Gene3D" id="2.40.260.10">
    <property type="entry name" value="Sortase"/>
    <property type="match status" value="1"/>
</dbReference>
<keyword evidence="3" id="KW-0812">Transmembrane</keyword>
<reference evidence="4 5" key="1">
    <citation type="submission" date="2015-04" db="EMBL/GenBank/DDBJ databases">
        <title>Draft genome sequence of bacteremic isolate Catabacter hongkongensis type strain HKU16T.</title>
        <authorList>
            <person name="Lau S.K."/>
            <person name="Teng J.L."/>
            <person name="Huang Y."/>
            <person name="Curreem S.O."/>
            <person name="Tsui S.K."/>
            <person name="Woo P.C."/>
        </authorList>
    </citation>
    <scope>NUCLEOTIDE SEQUENCE [LARGE SCALE GENOMIC DNA]</scope>
    <source>
        <strain evidence="4 5">HKU16</strain>
    </source>
</reference>
<sequence>MTEKYKKKSKKGVFIWIGIVACILVMIYAGYNIYIETREDAQGDGVYDSLQQVVVAKTPQGDTGNSGQTAGGTSLDVDIETLQQITGGAVAWIHSEGTVIDYPVMHGTDNSFYLTHLYDGTKNRVGSIFLDYRNAHDFSDQNSVLYGHHMKSGKMFASLEGYKKQSYYDEHRTLELYTQNANYRIDLVAGYVVDGAHGDLDFNYSDEERLLAFVNEAKGKSTFHSDVVVSGQDRLVTMVTCTYDYGDARYAVVGKLVPV</sequence>
<dbReference type="NCBIfam" id="TIGR03064">
    <property type="entry name" value="sortase_srtB"/>
    <property type="match status" value="1"/>
</dbReference>
<evidence type="ECO:0000313" key="5">
    <source>
        <dbReference type="Proteomes" id="UP000034076"/>
    </source>
</evidence>
<dbReference type="OrthoDB" id="9806013at2"/>
<keyword evidence="3" id="KW-1133">Transmembrane helix</keyword>
<dbReference type="AlphaFoldDB" id="A0A0M2NHX7"/>
<dbReference type="InterPro" id="IPR009835">
    <property type="entry name" value="SrtB"/>
</dbReference>
<evidence type="ECO:0000256" key="3">
    <source>
        <dbReference type="SAM" id="Phobius"/>
    </source>
</evidence>
<evidence type="ECO:0000313" key="4">
    <source>
        <dbReference type="EMBL" id="KKI50022.1"/>
    </source>
</evidence>
<dbReference type="Pfam" id="PF04203">
    <property type="entry name" value="Sortase"/>
    <property type="match status" value="1"/>
</dbReference>
<protein>
    <submittedName>
        <fullName evidence="4">NPQTN specific sortase B</fullName>
    </submittedName>
</protein>
<dbReference type="GO" id="GO:0016787">
    <property type="term" value="F:hydrolase activity"/>
    <property type="evidence" value="ECO:0007669"/>
    <property type="project" value="UniProtKB-KW"/>
</dbReference>
<keyword evidence="1" id="KW-0378">Hydrolase</keyword>
<evidence type="ECO:0000256" key="2">
    <source>
        <dbReference type="PIRSR" id="PIRSR605754-1"/>
    </source>
</evidence>
<dbReference type="PROSITE" id="PS51257">
    <property type="entry name" value="PROKAR_LIPOPROTEIN"/>
    <property type="match status" value="1"/>
</dbReference>
<proteinExistence type="predicted"/>
<gene>
    <name evidence="4" type="ORF">CHK_2085</name>
</gene>
<feature type="active site" description="Proton donor/acceptor" evidence="2">
    <location>
        <position position="148"/>
    </location>
</feature>
<dbReference type="Proteomes" id="UP000034076">
    <property type="component" value="Unassembled WGS sequence"/>
</dbReference>
<accession>A0A0M2NHX7</accession>
<keyword evidence="3" id="KW-0472">Membrane</keyword>
<keyword evidence="5" id="KW-1185">Reference proteome</keyword>
<feature type="transmembrane region" description="Helical" evidence="3">
    <location>
        <begin position="12"/>
        <end position="31"/>
    </location>
</feature>
<organism evidence="4 5">
    <name type="scientific">Christensenella hongkongensis</name>
    <dbReference type="NCBI Taxonomy" id="270498"/>
    <lineage>
        <taxon>Bacteria</taxon>
        <taxon>Bacillati</taxon>
        <taxon>Bacillota</taxon>
        <taxon>Clostridia</taxon>
        <taxon>Christensenellales</taxon>
        <taxon>Christensenellaceae</taxon>
        <taxon>Christensenella</taxon>
    </lineage>
</organism>
<dbReference type="CDD" id="cd05826">
    <property type="entry name" value="Sortase_B"/>
    <property type="match status" value="1"/>
</dbReference>
<comment type="caution">
    <text evidence="4">The sequence shown here is derived from an EMBL/GenBank/DDBJ whole genome shotgun (WGS) entry which is preliminary data.</text>
</comment>
<evidence type="ECO:0000256" key="1">
    <source>
        <dbReference type="ARBA" id="ARBA00022801"/>
    </source>
</evidence>
<dbReference type="InterPro" id="IPR023365">
    <property type="entry name" value="Sortase_dom-sf"/>
</dbReference>
<feature type="active site" description="Acyl-thioester intermediate" evidence="2">
    <location>
        <position position="241"/>
    </location>
</feature>
<name>A0A0M2NHX7_9FIRM</name>
<dbReference type="RefSeq" id="WP_052740510.1">
    <property type="nucleotide sequence ID" value="NZ_CAUERS010000013.1"/>
</dbReference>
<dbReference type="STRING" id="270498.CHK_2085"/>